<evidence type="ECO:0000313" key="2">
    <source>
        <dbReference type="Proteomes" id="UP001206925"/>
    </source>
</evidence>
<evidence type="ECO:0000313" key="1">
    <source>
        <dbReference type="EMBL" id="KAI7742086.1"/>
    </source>
</evidence>
<reference evidence="1" key="1">
    <citation type="submission" date="2022-06" db="EMBL/GenBank/DDBJ databases">
        <title>Uncovering the hologenomic basis of an extraordinary plant invasion.</title>
        <authorList>
            <person name="Bieker V.C."/>
            <person name="Martin M.D."/>
            <person name="Gilbert T."/>
            <person name="Hodgins K."/>
            <person name="Battlay P."/>
            <person name="Petersen B."/>
            <person name="Wilson J."/>
        </authorList>
    </citation>
    <scope>NUCLEOTIDE SEQUENCE</scope>
    <source>
        <strain evidence="1">AA19_3_7</strain>
        <tissue evidence="1">Leaf</tissue>
    </source>
</reference>
<sequence>MMAALDDPFQMKSLSVSGRYLSAQTYFFPSFGSIVSSLAVKTTFVVGGTDESGGGTGCCGDGKVGGKGGENCGDVGSDPLSLKDSSFEFSLYYSRLPNLYPKPFPERGALGNKDSWCFG</sequence>
<gene>
    <name evidence="1" type="ORF">M8C21_030092</name>
</gene>
<organism evidence="1 2">
    <name type="scientific">Ambrosia artemisiifolia</name>
    <name type="common">Common ragweed</name>
    <dbReference type="NCBI Taxonomy" id="4212"/>
    <lineage>
        <taxon>Eukaryota</taxon>
        <taxon>Viridiplantae</taxon>
        <taxon>Streptophyta</taxon>
        <taxon>Embryophyta</taxon>
        <taxon>Tracheophyta</taxon>
        <taxon>Spermatophyta</taxon>
        <taxon>Magnoliopsida</taxon>
        <taxon>eudicotyledons</taxon>
        <taxon>Gunneridae</taxon>
        <taxon>Pentapetalae</taxon>
        <taxon>asterids</taxon>
        <taxon>campanulids</taxon>
        <taxon>Asterales</taxon>
        <taxon>Asteraceae</taxon>
        <taxon>Asteroideae</taxon>
        <taxon>Heliantheae alliance</taxon>
        <taxon>Heliantheae</taxon>
        <taxon>Ambrosia</taxon>
    </lineage>
</organism>
<keyword evidence="2" id="KW-1185">Reference proteome</keyword>
<dbReference type="Proteomes" id="UP001206925">
    <property type="component" value="Unassembled WGS sequence"/>
</dbReference>
<accession>A0AAD5CKA2</accession>
<proteinExistence type="predicted"/>
<dbReference type="EMBL" id="JAMZMK010008083">
    <property type="protein sequence ID" value="KAI7742086.1"/>
    <property type="molecule type" value="Genomic_DNA"/>
</dbReference>
<protein>
    <submittedName>
        <fullName evidence="1">Uncharacterized protein</fullName>
    </submittedName>
</protein>
<comment type="caution">
    <text evidence="1">The sequence shown here is derived from an EMBL/GenBank/DDBJ whole genome shotgun (WGS) entry which is preliminary data.</text>
</comment>
<name>A0AAD5CKA2_AMBAR</name>
<dbReference type="AlphaFoldDB" id="A0AAD5CKA2"/>